<evidence type="ECO:0000259" key="2">
    <source>
        <dbReference type="PROSITE" id="PS00745"/>
    </source>
</evidence>
<protein>
    <submittedName>
        <fullName evidence="3">Ribosome-associated protein</fullName>
    </submittedName>
</protein>
<evidence type="ECO:0000313" key="3">
    <source>
        <dbReference type="EMBL" id="SDM42702.1"/>
    </source>
</evidence>
<feature type="compositionally biased region" description="Basic and acidic residues" evidence="1">
    <location>
        <begin position="136"/>
        <end position="147"/>
    </location>
</feature>
<dbReference type="SUPFAM" id="SSF110916">
    <property type="entry name" value="Peptidyl-tRNA hydrolase domain-like"/>
    <property type="match status" value="1"/>
</dbReference>
<evidence type="ECO:0000313" key="4">
    <source>
        <dbReference type="Proteomes" id="UP000183200"/>
    </source>
</evidence>
<dbReference type="Gene3D" id="3.30.160.20">
    <property type="match status" value="1"/>
</dbReference>
<dbReference type="GO" id="GO:0004045">
    <property type="term" value="F:peptidyl-tRNA hydrolase activity"/>
    <property type="evidence" value="ECO:0007669"/>
    <property type="project" value="TreeGrafter"/>
</dbReference>
<evidence type="ECO:0000256" key="1">
    <source>
        <dbReference type="SAM" id="MobiDB-lite"/>
    </source>
</evidence>
<dbReference type="PANTHER" id="PTHR47814">
    <property type="entry name" value="PEPTIDYL-TRNA HYDROLASE ARFB"/>
    <property type="match status" value="1"/>
</dbReference>
<sequence length="147" mass="16739">MSPVFFITFAAMLPVKEDIVKVVTFKTSRSGGKGGQNVNKVSSKVELILHIDSAGIFTEEERELLHERLAHRLDQEGNLHIVSQEDRSQLMNKERTILKLIALLKSALHIQKKRKPTKTPKSVIRKRLADKQSVSAKKEFRKRPSLD</sequence>
<dbReference type="PANTHER" id="PTHR47814:SF1">
    <property type="entry name" value="PEPTIDYL-TRNA HYDROLASE ARFB"/>
    <property type="match status" value="1"/>
</dbReference>
<organism evidence="3 4">
    <name type="scientific">Pedobacter steynii</name>
    <dbReference type="NCBI Taxonomy" id="430522"/>
    <lineage>
        <taxon>Bacteria</taxon>
        <taxon>Pseudomonadati</taxon>
        <taxon>Bacteroidota</taxon>
        <taxon>Sphingobacteriia</taxon>
        <taxon>Sphingobacteriales</taxon>
        <taxon>Sphingobacteriaceae</taxon>
        <taxon>Pedobacter</taxon>
    </lineage>
</organism>
<proteinExistence type="predicted"/>
<reference evidence="4" key="1">
    <citation type="submission" date="2016-10" db="EMBL/GenBank/DDBJ databases">
        <authorList>
            <person name="Varghese N."/>
            <person name="Submissions S."/>
        </authorList>
    </citation>
    <scope>NUCLEOTIDE SEQUENCE [LARGE SCALE GENOMIC DNA]</scope>
    <source>
        <strain evidence="4">DSM 19110</strain>
    </source>
</reference>
<dbReference type="PROSITE" id="PS00745">
    <property type="entry name" value="RF_PROK_I"/>
    <property type="match status" value="1"/>
</dbReference>
<keyword evidence="4" id="KW-1185">Reference proteome</keyword>
<dbReference type="GO" id="GO:0043022">
    <property type="term" value="F:ribosome binding"/>
    <property type="evidence" value="ECO:0007669"/>
    <property type="project" value="TreeGrafter"/>
</dbReference>
<dbReference type="InterPro" id="IPR000352">
    <property type="entry name" value="Pep_chain_release_fac_I"/>
</dbReference>
<dbReference type="Pfam" id="PF00472">
    <property type="entry name" value="RF-1"/>
    <property type="match status" value="1"/>
</dbReference>
<dbReference type="GO" id="GO:0072344">
    <property type="term" value="P:rescue of stalled ribosome"/>
    <property type="evidence" value="ECO:0007669"/>
    <property type="project" value="TreeGrafter"/>
</dbReference>
<dbReference type="STRING" id="430522.BFS30_04280"/>
<feature type="domain" description="Prokaryotic-type class I peptide chain release factors" evidence="2">
    <location>
        <begin position="29"/>
        <end position="45"/>
    </location>
</feature>
<dbReference type="AlphaFoldDB" id="A0A1G9T4Z7"/>
<feature type="region of interest" description="Disordered" evidence="1">
    <location>
        <begin position="112"/>
        <end position="147"/>
    </location>
</feature>
<dbReference type="GO" id="GO:0003747">
    <property type="term" value="F:translation release factor activity"/>
    <property type="evidence" value="ECO:0007669"/>
    <property type="project" value="InterPro"/>
</dbReference>
<gene>
    <name evidence="3" type="ORF">SAMN05421820_103794</name>
</gene>
<dbReference type="EMBL" id="FNGY01000003">
    <property type="protein sequence ID" value="SDM42702.1"/>
    <property type="molecule type" value="Genomic_DNA"/>
</dbReference>
<feature type="compositionally biased region" description="Basic residues" evidence="1">
    <location>
        <begin position="112"/>
        <end position="128"/>
    </location>
</feature>
<dbReference type="NCBIfam" id="NF006718">
    <property type="entry name" value="PRK09256.1"/>
    <property type="match status" value="1"/>
</dbReference>
<dbReference type="Proteomes" id="UP000183200">
    <property type="component" value="Unassembled WGS sequence"/>
</dbReference>
<accession>A0A1G9T4Z7</accession>
<name>A0A1G9T4Z7_9SPHI</name>